<evidence type="ECO:0000256" key="1">
    <source>
        <dbReference type="SAM" id="MobiDB-lite"/>
    </source>
</evidence>
<keyword evidence="3" id="KW-1185">Reference proteome</keyword>
<proteinExistence type="predicted"/>
<dbReference type="EMBL" id="BKCP01002336">
    <property type="protein sequence ID" value="GER28223.1"/>
    <property type="molecule type" value="Genomic_DNA"/>
</dbReference>
<accession>A0A5A7P5Z4</accession>
<comment type="caution">
    <text evidence="2">The sequence shown here is derived from an EMBL/GenBank/DDBJ whole genome shotgun (WGS) entry which is preliminary data.</text>
</comment>
<dbReference type="AlphaFoldDB" id="A0A5A7P5Z4"/>
<feature type="region of interest" description="Disordered" evidence="1">
    <location>
        <begin position="1"/>
        <end position="27"/>
    </location>
</feature>
<evidence type="ECO:0000313" key="3">
    <source>
        <dbReference type="Proteomes" id="UP000325081"/>
    </source>
</evidence>
<gene>
    <name evidence="2" type="ORF">STAS_04001</name>
</gene>
<protein>
    <submittedName>
        <fullName evidence="2">Melanopsin</fullName>
    </submittedName>
</protein>
<reference evidence="3" key="1">
    <citation type="journal article" date="2019" name="Curr. Biol.">
        <title>Genome Sequence of Striga asiatica Provides Insight into the Evolution of Plant Parasitism.</title>
        <authorList>
            <person name="Yoshida S."/>
            <person name="Kim S."/>
            <person name="Wafula E.K."/>
            <person name="Tanskanen J."/>
            <person name="Kim Y.M."/>
            <person name="Honaas L."/>
            <person name="Yang Z."/>
            <person name="Spallek T."/>
            <person name="Conn C.E."/>
            <person name="Ichihashi Y."/>
            <person name="Cheong K."/>
            <person name="Cui S."/>
            <person name="Der J.P."/>
            <person name="Gundlach H."/>
            <person name="Jiao Y."/>
            <person name="Hori C."/>
            <person name="Ishida J.K."/>
            <person name="Kasahara H."/>
            <person name="Kiba T."/>
            <person name="Kim M.S."/>
            <person name="Koo N."/>
            <person name="Laohavisit A."/>
            <person name="Lee Y.H."/>
            <person name="Lumba S."/>
            <person name="McCourt P."/>
            <person name="Mortimer J.C."/>
            <person name="Mutuku J.M."/>
            <person name="Nomura T."/>
            <person name="Sasaki-Sekimoto Y."/>
            <person name="Seto Y."/>
            <person name="Wang Y."/>
            <person name="Wakatake T."/>
            <person name="Sakakibara H."/>
            <person name="Demura T."/>
            <person name="Yamaguchi S."/>
            <person name="Yoneyama K."/>
            <person name="Manabe R.I."/>
            <person name="Nelson D.C."/>
            <person name="Schulman A.H."/>
            <person name="Timko M.P."/>
            <person name="dePamphilis C.W."/>
            <person name="Choi D."/>
            <person name="Shirasu K."/>
        </authorList>
    </citation>
    <scope>NUCLEOTIDE SEQUENCE [LARGE SCALE GENOMIC DNA]</scope>
    <source>
        <strain evidence="3">cv. UVA1</strain>
    </source>
</reference>
<name>A0A5A7P5Z4_STRAF</name>
<dbReference type="OrthoDB" id="1938451at2759"/>
<sequence length="164" mass="18445">MHGLLSRQFVGTPKKKSRRTVEGEGRHPLRRRRIKHTPAFAHVTTVAALFVADAASTEQKYSEVEKAMLAFISIAGKLRPYFLAHKVMVRISFALKDTLVFFTLDFSSSHLIARCARLADHVSHRLGLVRMLSDHTWDARGGLNSPRLTWYKDDSYGALVVGQA</sequence>
<organism evidence="2 3">
    <name type="scientific">Striga asiatica</name>
    <name type="common">Asiatic witchweed</name>
    <name type="synonym">Buchnera asiatica</name>
    <dbReference type="NCBI Taxonomy" id="4170"/>
    <lineage>
        <taxon>Eukaryota</taxon>
        <taxon>Viridiplantae</taxon>
        <taxon>Streptophyta</taxon>
        <taxon>Embryophyta</taxon>
        <taxon>Tracheophyta</taxon>
        <taxon>Spermatophyta</taxon>
        <taxon>Magnoliopsida</taxon>
        <taxon>eudicotyledons</taxon>
        <taxon>Gunneridae</taxon>
        <taxon>Pentapetalae</taxon>
        <taxon>asterids</taxon>
        <taxon>lamiids</taxon>
        <taxon>Lamiales</taxon>
        <taxon>Orobanchaceae</taxon>
        <taxon>Buchnereae</taxon>
        <taxon>Striga</taxon>
    </lineage>
</organism>
<dbReference type="Proteomes" id="UP000325081">
    <property type="component" value="Unassembled WGS sequence"/>
</dbReference>
<evidence type="ECO:0000313" key="2">
    <source>
        <dbReference type="EMBL" id="GER28223.1"/>
    </source>
</evidence>